<dbReference type="EMBL" id="JBANMG010000003">
    <property type="protein sequence ID" value="KAK6955650.1"/>
    <property type="molecule type" value="Genomic_DNA"/>
</dbReference>
<dbReference type="AlphaFoldDB" id="A0AAX6MSK6"/>
<accession>A0AAX6MSK6</accession>
<dbReference type="Proteomes" id="UP001369815">
    <property type="component" value="Unassembled WGS sequence"/>
</dbReference>
<keyword evidence="2" id="KW-1185">Reference proteome</keyword>
<dbReference type="Gene3D" id="3.80.10.10">
    <property type="entry name" value="Ribonuclease Inhibitor"/>
    <property type="match status" value="1"/>
</dbReference>
<comment type="caution">
    <text evidence="1">The sequence shown here is derived from an EMBL/GenBank/DDBJ whole genome shotgun (WGS) entry which is preliminary data.</text>
</comment>
<proteinExistence type="predicted"/>
<evidence type="ECO:0000313" key="1">
    <source>
        <dbReference type="EMBL" id="KAK6955650.1"/>
    </source>
</evidence>
<dbReference type="InterPro" id="IPR032675">
    <property type="entry name" value="LRR_dom_sf"/>
</dbReference>
<name>A0AAX6MSK6_9PEZI</name>
<evidence type="ECO:0000313" key="2">
    <source>
        <dbReference type="Proteomes" id="UP001369815"/>
    </source>
</evidence>
<gene>
    <name evidence="1" type="ORF">Daesc_003293</name>
</gene>
<sequence length="504" mass="57360">MDSLPVELLIEIFSHFCFHCQHPGIFPNADLDETCSDKKSLSRLCLMSKTICAVAQPILYHYYATGNTRIEIKLYQGYDGIAARPKKPDLLPQFVRTLTQRPDLALNISTMQIVRGDELVGYKSQMQTIEYLFKYSVAKNLLQEPDLPNGWLDGNFAEWPVPLRKTLHLWLATLAMVLAPRLESLLLAIDHNAAFSDLERSPHLRLASLRTLGLVGNLKDYHFFSPRALYAAAPNLETIYTCDGEGWYTMVPQSSYTLECKLGLPNLKRLAVSDFLPDHLGNLLLHSPKLEDLEYYWDDDHNFIINDLADMLRPVKKTLKRFCISYLPRSTDNIPVDPFPGPIVYPHAWYPPLRTLQDFPNLEELSIDCHFLYRPGDREHVDQLVTLLPVSIRKLRISYLYLGIHMSLSQLAERAPENFPLLKDVIIGVAERTDPNYDSGIEKTLGLGKMFEKSGIRFSKKKDLLGADARTLIPGAMPGSKLVSIPRVTDEVEDLELTDGQWYD</sequence>
<organism evidence="1 2">
    <name type="scientific">Daldinia eschscholtzii</name>
    <dbReference type="NCBI Taxonomy" id="292717"/>
    <lineage>
        <taxon>Eukaryota</taxon>
        <taxon>Fungi</taxon>
        <taxon>Dikarya</taxon>
        <taxon>Ascomycota</taxon>
        <taxon>Pezizomycotina</taxon>
        <taxon>Sordariomycetes</taxon>
        <taxon>Xylariomycetidae</taxon>
        <taxon>Xylariales</taxon>
        <taxon>Hypoxylaceae</taxon>
        <taxon>Daldinia</taxon>
    </lineage>
</organism>
<protein>
    <recommendedName>
        <fullName evidence="3">F-box domain-containing protein</fullName>
    </recommendedName>
</protein>
<evidence type="ECO:0008006" key="3">
    <source>
        <dbReference type="Google" id="ProtNLM"/>
    </source>
</evidence>
<reference evidence="1 2" key="1">
    <citation type="journal article" date="2024" name="Front Chem Biol">
        <title>Unveiling the potential of Daldinia eschscholtzii MFLUCC 19-0629 through bioactivity and bioinformatics studies for enhanced sustainable agriculture production.</title>
        <authorList>
            <person name="Brooks S."/>
            <person name="Weaver J.A."/>
            <person name="Klomchit A."/>
            <person name="Alharthi S.A."/>
            <person name="Onlamun T."/>
            <person name="Nurani R."/>
            <person name="Vong T.K."/>
            <person name="Alberti F."/>
            <person name="Greco C."/>
        </authorList>
    </citation>
    <scope>NUCLEOTIDE SEQUENCE [LARGE SCALE GENOMIC DNA]</scope>
    <source>
        <strain evidence="1">MFLUCC 19-0629</strain>
    </source>
</reference>